<name>A0A1F7KZE6_9BACT</name>
<organism evidence="2 3">
    <name type="scientific">Candidatus Roizmanbacteria bacterium RIFOXYD1_FULL_38_12</name>
    <dbReference type="NCBI Taxonomy" id="1802093"/>
    <lineage>
        <taxon>Bacteria</taxon>
        <taxon>Candidatus Roizmaniibacteriota</taxon>
    </lineage>
</organism>
<accession>A0A1F7KZE6</accession>
<sequence length="83" mass="9771">MKKKYSNPCTRCGTERIVSRIWKEKLDNSTIINTDMICPNPACQKQVVEDNKRRTDKYAALKRKSEQRAVDRKATLRARKMKK</sequence>
<protein>
    <submittedName>
        <fullName evidence="2">Uncharacterized protein</fullName>
    </submittedName>
</protein>
<gene>
    <name evidence="2" type="ORF">A3K52_00475</name>
</gene>
<evidence type="ECO:0000256" key="1">
    <source>
        <dbReference type="SAM" id="MobiDB-lite"/>
    </source>
</evidence>
<feature type="compositionally biased region" description="Basic and acidic residues" evidence="1">
    <location>
        <begin position="64"/>
        <end position="74"/>
    </location>
</feature>
<comment type="caution">
    <text evidence="2">The sequence shown here is derived from an EMBL/GenBank/DDBJ whole genome shotgun (WGS) entry which is preliminary data.</text>
</comment>
<reference evidence="2 3" key="1">
    <citation type="journal article" date="2016" name="Nat. Commun.">
        <title>Thousands of microbial genomes shed light on interconnected biogeochemical processes in an aquifer system.</title>
        <authorList>
            <person name="Anantharaman K."/>
            <person name="Brown C.T."/>
            <person name="Hug L.A."/>
            <person name="Sharon I."/>
            <person name="Castelle C.J."/>
            <person name="Probst A.J."/>
            <person name="Thomas B.C."/>
            <person name="Singh A."/>
            <person name="Wilkins M.J."/>
            <person name="Karaoz U."/>
            <person name="Brodie E.L."/>
            <person name="Williams K.H."/>
            <person name="Hubbard S.S."/>
            <person name="Banfield J.F."/>
        </authorList>
    </citation>
    <scope>NUCLEOTIDE SEQUENCE [LARGE SCALE GENOMIC DNA]</scope>
</reference>
<evidence type="ECO:0000313" key="2">
    <source>
        <dbReference type="EMBL" id="OGK73262.1"/>
    </source>
</evidence>
<evidence type="ECO:0000313" key="3">
    <source>
        <dbReference type="Proteomes" id="UP000177050"/>
    </source>
</evidence>
<dbReference type="AlphaFoldDB" id="A0A1F7KZE6"/>
<dbReference type="EMBL" id="MGBR01000001">
    <property type="protein sequence ID" value="OGK73262.1"/>
    <property type="molecule type" value="Genomic_DNA"/>
</dbReference>
<proteinExistence type="predicted"/>
<feature type="region of interest" description="Disordered" evidence="1">
    <location>
        <begin position="64"/>
        <end position="83"/>
    </location>
</feature>
<dbReference type="Proteomes" id="UP000177050">
    <property type="component" value="Unassembled WGS sequence"/>
</dbReference>